<keyword evidence="1 5" id="KW-0560">Oxidoreductase</keyword>
<dbReference type="Proteomes" id="UP000652995">
    <property type="component" value="Unassembled WGS sequence"/>
</dbReference>
<protein>
    <submittedName>
        <fullName evidence="4 5">Phosphoglycerate dehydrogenase</fullName>
        <ecNumber evidence="5">1.1.1.79</ecNumber>
    </submittedName>
</protein>
<dbReference type="EMBL" id="LT906464">
    <property type="protein sequence ID" value="SNW03112.1"/>
    <property type="molecule type" value="Genomic_DNA"/>
</dbReference>
<dbReference type="AlphaFoldDB" id="A0A240C674"/>
<evidence type="ECO:0000313" key="6">
    <source>
        <dbReference type="Proteomes" id="UP000243706"/>
    </source>
</evidence>
<dbReference type="PANTHER" id="PTHR43333:SF1">
    <property type="entry name" value="D-ISOMER SPECIFIC 2-HYDROXYACID DEHYDROGENASE NAD-BINDING DOMAIN-CONTAINING PROTEIN"/>
    <property type="match status" value="1"/>
</dbReference>
<evidence type="ECO:0000313" key="4">
    <source>
        <dbReference type="EMBL" id="GGA89611.1"/>
    </source>
</evidence>
<dbReference type="EMBL" id="BMCB01000006">
    <property type="protein sequence ID" value="GGA89611.1"/>
    <property type="molecule type" value="Genomic_DNA"/>
</dbReference>
<reference evidence="4" key="4">
    <citation type="submission" date="2024-05" db="EMBL/GenBank/DDBJ databases">
        <authorList>
            <person name="Sun Q."/>
            <person name="Sedlacek I."/>
        </authorList>
    </citation>
    <scope>NUCLEOTIDE SEQUENCE</scope>
    <source>
        <strain evidence="4">CCM 4175</strain>
    </source>
</reference>
<name>A0A240C674_9STAP</name>
<dbReference type="SUPFAM" id="SSF52283">
    <property type="entry name" value="Formate/glycerate dehydrogenase catalytic domain-like"/>
    <property type="match status" value="1"/>
</dbReference>
<evidence type="ECO:0000313" key="5">
    <source>
        <dbReference type="EMBL" id="SNW03112.1"/>
    </source>
</evidence>
<dbReference type="RefSeq" id="WP_095117358.1">
    <property type="nucleotide sequence ID" value="NZ_BMCB01000006.1"/>
</dbReference>
<reference evidence="5 6" key="2">
    <citation type="submission" date="2017-06" db="EMBL/GenBank/DDBJ databases">
        <authorList>
            <consortium name="Pathogen Informatics"/>
        </authorList>
    </citation>
    <scope>NUCLEOTIDE SEQUENCE [LARGE SCALE GENOMIC DNA]</scope>
    <source>
        <strain evidence="5 6">NCTC13833</strain>
    </source>
</reference>
<dbReference type="InterPro" id="IPR036291">
    <property type="entry name" value="NAD(P)-bd_dom_sf"/>
</dbReference>
<sequence>MLVVSLMRLGDEELALREQFPDVTFQFYKYPGELPLEIQKEMDVLISYHGAVDGAFIDAAPNLKWIAWYATGINSLPLKKLQERNILLTNGKGVHAQQLSEWLFAFILDDYKQLKTAYSEQKQKIYNHKRIGNTLEDTTILFLGTGVIPQRAAQIAKVFGMKTIGLNTSGHSVENFDETYAIDERKTVLKQADIVVNVLPETKYTQGLLEVTDFEAMKDDALFINLGRGSVVSTETLVHVLEKKYIRAAYLDVFEEEPLKPDSPLYTLDNVVLTSHITGNGASNKIKATNIFKRNLSVFLNETKLIENEVDLNKGY</sequence>
<dbReference type="Gene3D" id="3.40.50.720">
    <property type="entry name" value="NAD(P)-binding Rossmann-like Domain"/>
    <property type="match status" value="2"/>
</dbReference>
<keyword evidence="7" id="KW-1185">Reference proteome</keyword>
<dbReference type="GO" id="GO:0051287">
    <property type="term" value="F:NAD binding"/>
    <property type="evidence" value="ECO:0007669"/>
    <property type="project" value="InterPro"/>
</dbReference>
<organism evidence="5 6">
    <name type="scientific">Staphylococcus muscae</name>
    <dbReference type="NCBI Taxonomy" id="1294"/>
    <lineage>
        <taxon>Bacteria</taxon>
        <taxon>Bacillati</taxon>
        <taxon>Bacillota</taxon>
        <taxon>Bacilli</taxon>
        <taxon>Bacillales</taxon>
        <taxon>Staphylococcaceae</taxon>
        <taxon>Staphylococcus</taxon>
    </lineage>
</organism>
<gene>
    <name evidence="5" type="primary">ghrB_2</name>
    <name evidence="4" type="ORF">GCM10007183_12290</name>
    <name evidence="5" type="ORF">SAMEA4412661_01461</name>
</gene>
<dbReference type="EC" id="1.1.1.79" evidence="5"/>
<dbReference type="Proteomes" id="UP000243706">
    <property type="component" value="Chromosome 1"/>
</dbReference>
<reference evidence="7" key="3">
    <citation type="journal article" date="2019" name="Int. J. Syst. Evol. Microbiol.">
        <title>The Global Catalogue of Microorganisms (GCM) 10K type strain sequencing project: providing services to taxonomists for standard genome sequencing and annotation.</title>
        <authorList>
            <consortium name="The Broad Institute Genomics Platform"/>
            <consortium name="The Broad Institute Genome Sequencing Center for Infectious Disease"/>
            <person name="Wu L."/>
            <person name="Ma J."/>
        </authorList>
    </citation>
    <scope>NUCLEOTIDE SEQUENCE [LARGE SCALE GENOMIC DNA]</scope>
    <source>
        <strain evidence="7">CCM 4175</strain>
    </source>
</reference>
<dbReference type="GO" id="GO:0030267">
    <property type="term" value="F:glyoxylate reductase (NADPH) activity"/>
    <property type="evidence" value="ECO:0007669"/>
    <property type="project" value="UniProtKB-EC"/>
</dbReference>
<evidence type="ECO:0000259" key="3">
    <source>
        <dbReference type="Pfam" id="PF02826"/>
    </source>
</evidence>
<dbReference type="SUPFAM" id="SSF51735">
    <property type="entry name" value="NAD(P)-binding Rossmann-fold domains"/>
    <property type="match status" value="1"/>
</dbReference>
<keyword evidence="2" id="KW-0520">NAD</keyword>
<dbReference type="CDD" id="cd12155">
    <property type="entry name" value="PGDH_1"/>
    <property type="match status" value="1"/>
</dbReference>
<accession>A0A240C674</accession>
<evidence type="ECO:0000256" key="1">
    <source>
        <dbReference type="ARBA" id="ARBA00023002"/>
    </source>
</evidence>
<feature type="domain" description="D-isomer specific 2-hydroxyacid dehydrogenase NAD-binding" evidence="3">
    <location>
        <begin position="105"/>
        <end position="277"/>
    </location>
</feature>
<dbReference type="KEGG" id="smus:C7J88_03985"/>
<proteinExistence type="predicted"/>
<reference evidence="4" key="1">
    <citation type="journal article" date="2014" name="Int. J. Syst. Evol. Microbiol.">
        <title>Complete genome of a new Firmicutes species belonging to the dominant human colonic microbiota ('Ruminococcus bicirculans') reveals two chromosomes and a selective capacity to utilize plant glucans.</title>
        <authorList>
            <consortium name="NISC Comparative Sequencing Program"/>
            <person name="Wegmann U."/>
            <person name="Louis P."/>
            <person name="Goesmann A."/>
            <person name="Henrissat B."/>
            <person name="Duncan S.H."/>
            <person name="Flint H.J."/>
        </authorList>
    </citation>
    <scope>NUCLEOTIDE SEQUENCE</scope>
    <source>
        <strain evidence="4">CCM 4175</strain>
    </source>
</reference>
<evidence type="ECO:0000256" key="2">
    <source>
        <dbReference type="ARBA" id="ARBA00023027"/>
    </source>
</evidence>
<dbReference type="InterPro" id="IPR006140">
    <property type="entry name" value="D-isomer_DH_NAD-bd"/>
</dbReference>
<dbReference type="OrthoDB" id="9805416at2"/>
<evidence type="ECO:0000313" key="7">
    <source>
        <dbReference type="Proteomes" id="UP000652995"/>
    </source>
</evidence>
<dbReference type="Pfam" id="PF02826">
    <property type="entry name" value="2-Hacid_dh_C"/>
    <property type="match status" value="1"/>
</dbReference>
<dbReference type="PANTHER" id="PTHR43333">
    <property type="entry name" value="2-HACID_DH_C DOMAIN-CONTAINING PROTEIN"/>
    <property type="match status" value="1"/>
</dbReference>